<dbReference type="PROSITE" id="PS00108">
    <property type="entry name" value="PROTEIN_KINASE_ST"/>
    <property type="match status" value="1"/>
</dbReference>
<dbReference type="PANTHER" id="PTHR43289">
    <property type="entry name" value="MITOGEN-ACTIVATED PROTEIN KINASE KINASE KINASE 20-RELATED"/>
    <property type="match status" value="1"/>
</dbReference>
<sequence>MLNNETFLGNRYEIIEKIGSGGMSDVYRAKDHSLGRDVAIKVLKPEFAEDSSFVTRFRTEAQAAASLEHPNIVNIYDVGSEDGLYYIVMEYVDGITLKRYIATKGRLGYNEALSIAIQMARGLEAAHNHGIVHQDIKPQNIIISKEGKVKVTDFGIARAANSNTIRAGSMGSVHYVSPEQARNGYVSYASDIYSMGIVMYEMVTGRVPFDGDTPVAIAIQHIQSQMTPPEDLVPGLPIAISRIIEKCTMKSPERRYASASELLVDLKKAMVNPNEDFVVIPQPGASDFDKTRVISNDEQEEIKKHSFFKNDDDESDRVPDTDKDDKDDDDSPVNSRMDKAITIMGIAAAIVIVAIIIFFVGSVFNVFHFGSSKKKAKTTTEKTTVVVPDLKGYSIAQAKTALKAKGLKFAKAGEESSDTVDKDDIIRTDPKSGKKVEPGTTVSVYVSTGKGNIDVPSVVGKDQGEATSILKDAGFDVETKTVYSDSVASGKVISQTPDSSDKDAKEGDTVTITVSRGVETVQVPYVKEKAQSDAQNAITSAGLAVGNVTQQPDSTIAKGKVISSDPAGGSKVSKGTRVNLVVSTGPQLYSFSQKISPMDTDNYDENFVVLKDSNGKQLKTWTIGEETTVSVTDITTQNGTLEYYVDSSMADKLGSSAVTFTAQQSQ</sequence>
<evidence type="ECO:0000259" key="13">
    <source>
        <dbReference type="PROSITE" id="PS51178"/>
    </source>
</evidence>
<comment type="catalytic activity">
    <reaction evidence="7">
        <text>L-threonyl-[protein] + ATP = O-phospho-L-threonyl-[protein] + ADP + H(+)</text>
        <dbReference type="Rhea" id="RHEA:46608"/>
        <dbReference type="Rhea" id="RHEA-COMP:11060"/>
        <dbReference type="Rhea" id="RHEA-COMP:11605"/>
        <dbReference type="ChEBI" id="CHEBI:15378"/>
        <dbReference type="ChEBI" id="CHEBI:30013"/>
        <dbReference type="ChEBI" id="CHEBI:30616"/>
        <dbReference type="ChEBI" id="CHEBI:61977"/>
        <dbReference type="ChEBI" id="CHEBI:456216"/>
        <dbReference type="EC" id="2.7.11.1"/>
    </reaction>
</comment>
<dbReference type="Gene3D" id="3.30.10.20">
    <property type="match status" value="3"/>
</dbReference>
<reference evidence="14" key="1">
    <citation type="journal article" date="2020" name="Appl. Environ. Microbiol.">
        <title>Medium-Chain Fatty Acid Synthesis by 'Candidatus Weimeria bifida' gen. nov., sp. nov., and 'Candidatus Pseudoramibacter fermentans' sp. nov.</title>
        <authorList>
            <person name="Scarborough M.J."/>
            <person name="Myers K.S."/>
            <person name="Donohue T.J."/>
            <person name="Noguera D.R."/>
        </authorList>
    </citation>
    <scope>NUCLEOTIDE SEQUENCE</scope>
    <source>
        <strain evidence="14">LCO1.1</strain>
    </source>
</reference>
<feature type="transmembrane region" description="Helical" evidence="11">
    <location>
        <begin position="341"/>
        <end position="367"/>
    </location>
</feature>
<evidence type="ECO:0000256" key="1">
    <source>
        <dbReference type="ARBA" id="ARBA00012513"/>
    </source>
</evidence>
<dbReference type="InterPro" id="IPR017441">
    <property type="entry name" value="Protein_kinase_ATP_BS"/>
</dbReference>
<organism evidence="14 15">
    <name type="scientific">Candidatus Weimeria bifida</name>
    <dbReference type="NCBI Taxonomy" id="2599074"/>
    <lineage>
        <taxon>Bacteria</taxon>
        <taxon>Bacillati</taxon>
        <taxon>Bacillota</taxon>
        <taxon>Clostridia</taxon>
        <taxon>Lachnospirales</taxon>
        <taxon>Lachnospiraceae</taxon>
        <taxon>Candidatus Weimeria</taxon>
    </lineage>
</organism>
<evidence type="ECO:0000256" key="2">
    <source>
        <dbReference type="ARBA" id="ARBA00022527"/>
    </source>
</evidence>
<dbReference type="PROSITE" id="PS00107">
    <property type="entry name" value="PROTEIN_KINASE_ATP"/>
    <property type="match status" value="1"/>
</dbReference>
<keyword evidence="2" id="KW-0723">Serine/threonine-protein kinase</keyword>
<keyword evidence="6 9" id="KW-0067">ATP-binding</keyword>
<dbReference type="Gene3D" id="3.30.200.20">
    <property type="entry name" value="Phosphorylase Kinase, domain 1"/>
    <property type="match status" value="1"/>
</dbReference>
<feature type="domain" description="PASTA" evidence="13">
    <location>
        <begin position="381"/>
        <end position="448"/>
    </location>
</feature>
<evidence type="ECO:0000256" key="4">
    <source>
        <dbReference type="ARBA" id="ARBA00022741"/>
    </source>
</evidence>
<comment type="caution">
    <text evidence="14">The sequence shown here is derived from an EMBL/GenBank/DDBJ whole genome shotgun (WGS) entry which is preliminary data.</text>
</comment>
<dbReference type="SUPFAM" id="SSF54184">
    <property type="entry name" value="Penicillin-binding protein 2x (pbp-2x), c-terminal domain"/>
    <property type="match status" value="1"/>
</dbReference>
<proteinExistence type="predicted"/>
<dbReference type="Pfam" id="PF03793">
    <property type="entry name" value="PASTA"/>
    <property type="match status" value="3"/>
</dbReference>
<evidence type="ECO:0000256" key="9">
    <source>
        <dbReference type="PROSITE-ProRule" id="PRU10141"/>
    </source>
</evidence>
<dbReference type="AlphaFoldDB" id="A0A6N7J0S9"/>
<dbReference type="PROSITE" id="PS51178">
    <property type="entry name" value="PASTA"/>
    <property type="match status" value="3"/>
</dbReference>
<name>A0A6N7J0S9_9FIRM</name>
<evidence type="ECO:0000256" key="6">
    <source>
        <dbReference type="ARBA" id="ARBA00022840"/>
    </source>
</evidence>
<dbReference type="FunFam" id="3.30.200.20:FF:000035">
    <property type="entry name" value="Serine/threonine protein kinase Stk1"/>
    <property type="match status" value="1"/>
</dbReference>
<keyword evidence="4 9" id="KW-0547">Nucleotide-binding</keyword>
<dbReference type="Gene3D" id="1.10.510.10">
    <property type="entry name" value="Transferase(Phosphotransferase) domain 1"/>
    <property type="match status" value="1"/>
</dbReference>
<feature type="binding site" evidence="9">
    <location>
        <position position="41"/>
    </location>
    <ligand>
        <name>ATP</name>
        <dbReference type="ChEBI" id="CHEBI:30616"/>
    </ligand>
</feature>
<dbReference type="InterPro" id="IPR000719">
    <property type="entry name" value="Prot_kinase_dom"/>
</dbReference>
<keyword evidence="11" id="KW-0472">Membrane</keyword>
<keyword evidence="11" id="KW-1133">Transmembrane helix</keyword>
<dbReference type="GO" id="GO:0004674">
    <property type="term" value="F:protein serine/threonine kinase activity"/>
    <property type="evidence" value="ECO:0007669"/>
    <property type="project" value="UniProtKB-KW"/>
</dbReference>
<accession>A0A6N7J0S9</accession>
<feature type="region of interest" description="Disordered" evidence="10">
    <location>
        <begin position="303"/>
        <end position="335"/>
    </location>
</feature>
<comment type="catalytic activity">
    <reaction evidence="8">
        <text>L-seryl-[protein] + ATP = O-phospho-L-seryl-[protein] + ADP + H(+)</text>
        <dbReference type="Rhea" id="RHEA:17989"/>
        <dbReference type="Rhea" id="RHEA-COMP:9863"/>
        <dbReference type="Rhea" id="RHEA-COMP:11604"/>
        <dbReference type="ChEBI" id="CHEBI:15378"/>
        <dbReference type="ChEBI" id="CHEBI:29999"/>
        <dbReference type="ChEBI" id="CHEBI:30616"/>
        <dbReference type="ChEBI" id="CHEBI:83421"/>
        <dbReference type="ChEBI" id="CHEBI:456216"/>
        <dbReference type="EC" id="2.7.11.1"/>
    </reaction>
</comment>
<dbReference type="PANTHER" id="PTHR43289:SF34">
    <property type="entry name" value="SERINE_THREONINE-PROTEIN KINASE YBDM-RELATED"/>
    <property type="match status" value="1"/>
</dbReference>
<feature type="compositionally biased region" description="Basic and acidic residues" evidence="10">
    <location>
        <begin position="303"/>
        <end position="324"/>
    </location>
</feature>
<feature type="domain" description="Protein kinase" evidence="12">
    <location>
        <begin position="12"/>
        <end position="278"/>
    </location>
</feature>
<evidence type="ECO:0000256" key="7">
    <source>
        <dbReference type="ARBA" id="ARBA00047899"/>
    </source>
</evidence>
<evidence type="ECO:0000313" key="14">
    <source>
        <dbReference type="EMBL" id="MQN01217.1"/>
    </source>
</evidence>
<dbReference type="CDD" id="cd06577">
    <property type="entry name" value="PASTA_pknB"/>
    <property type="match status" value="3"/>
</dbReference>
<dbReference type="GO" id="GO:0005524">
    <property type="term" value="F:ATP binding"/>
    <property type="evidence" value="ECO:0007669"/>
    <property type="project" value="UniProtKB-UniRule"/>
</dbReference>
<dbReference type="NCBIfam" id="NF033483">
    <property type="entry name" value="PknB_PASTA_kin"/>
    <property type="match status" value="1"/>
</dbReference>
<keyword evidence="15" id="KW-1185">Reference proteome</keyword>
<dbReference type="Pfam" id="PF00069">
    <property type="entry name" value="Pkinase"/>
    <property type="match status" value="1"/>
</dbReference>
<dbReference type="EMBL" id="VOGC01000004">
    <property type="protein sequence ID" value="MQN01217.1"/>
    <property type="molecule type" value="Genomic_DNA"/>
</dbReference>
<dbReference type="SMART" id="SM00740">
    <property type="entry name" value="PASTA"/>
    <property type="match status" value="3"/>
</dbReference>
<protein>
    <recommendedName>
        <fullName evidence="1">non-specific serine/threonine protein kinase</fullName>
        <ecNumber evidence="1">2.7.11.1</ecNumber>
    </recommendedName>
</protein>
<evidence type="ECO:0000259" key="12">
    <source>
        <dbReference type="PROSITE" id="PS50011"/>
    </source>
</evidence>
<dbReference type="InterPro" id="IPR005543">
    <property type="entry name" value="PASTA_dom"/>
</dbReference>
<dbReference type="PROSITE" id="PS50011">
    <property type="entry name" value="PROTEIN_KINASE_DOM"/>
    <property type="match status" value="1"/>
</dbReference>
<dbReference type="InterPro" id="IPR011009">
    <property type="entry name" value="Kinase-like_dom_sf"/>
</dbReference>
<dbReference type="SUPFAM" id="SSF56112">
    <property type="entry name" value="Protein kinase-like (PK-like)"/>
    <property type="match status" value="1"/>
</dbReference>
<feature type="domain" description="PASTA" evidence="13">
    <location>
        <begin position="449"/>
        <end position="516"/>
    </location>
</feature>
<keyword evidence="3" id="KW-0808">Transferase</keyword>
<dbReference type="SMART" id="SM00220">
    <property type="entry name" value="S_TKc"/>
    <property type="match status" value="1"/>
</dbReference>
<dbReference type="FunFam" id="1.10.510.10:FF:000021">
    <property type="entry name" value="Serine/threonine protein kinase"/>
    <property type="match status" value="1"/>
</dbReference>
<gene>
    <name evidence="14" type="primary">pknB</name>
    <name evidence="14" type="ORF">FRC54_04625</name>
</gene>
<evidence type="ECO:0000256" key="5">
    <source>
        <dbReference type="ARBA" id="ARBA00022777"/>
    </source>
</evidence>
<evidence type="ECO:0000256" key="3">
    <source>
        <dbReference type="ARBA" id="ARBA00022679"/>
    </source>
</evidence>
<evidence type="ECO:0000313" key="15">
    <source>
        <dbReference type="Proteomes" id="UP000460257"/>
    </source>
</evidence>
<feature type="domain" description="PASTA" evidence="13">
    <location>
        <begin position="517"/>
        <end position="584"/>
    </location>
</feature>
<dbReference type="InterPro" id="IPR008271">
    <property type="entry name" value="Ser/Thr_kinase_AS"/>
</dbReference>
<evidence type="ECO:0000256" key="8">
    <source>
        <dbReference type="ARBA" id="ARBA00048679"/>
    </source>
</evidence>
<keyword evidence="5 14" id="KW-0418">Kinase</keyword>
<dbReference type="Proteomes" id="UP000460257">
    <property type="component" value="Unassembled WGS sequence"/>
</dbReference>
<dbReference type="CDD" id="cd14014">
    <property type="entry name" value="STKc_PknB_like"/>
    <property type="match status" value="1"/>
</dbReference>
<evidence type="ECO:0000256" key="10">
    <source>
        <dbReference type="SAM" id="MobiDB-lite"/>
    </source>
</evidence>
<keyword evidence="11" id="KW-0812">Transmembrane</keyword>
<dbReference type="EC" id="2.7.11.1" evidence="1"/>
<evidence type="ECO:0000256" key="11">
    <source>
        <dbReference type="SAM" id="Phobius"/>
    </source>
</evidence>